<dbReference type="InterPro" id="IPR006076">
    <property type="entry name" value="FAD-dep_OxRdtase"/>
</dbReference>
<dbReference type="GO" id="GO:0005737">
    <property type="term" value="C:cytoplasm"/>
    <property type="evidence" value="ECO:0007669"/>
    <property type="project" value="TreeGrafter"/>
</dbReference>
<sequence length="351" mass="38791">MNISLLLQLANQHHSAGVIGLQTALHLVSHLNPTPNITILASSLPNTPISAENLNYTSPRAGAHWRSQGAHDAALDAPTYTHWRSLLAPIAPATGITKYGLAYIDSQYIWYKHTNETVDARGRGIWWKPLVDDFCVIPRWELPKDAVFGVRFKAFGINPVTYMKYLLSEVKRRAMEKGAREVNVIQKHVEGLCDAVKTVERETGETVDVLVNCAGMGARWLKGVEDEEVYPVKGQTVLVKGECKVNRFVDTGKGWVDAVIRRPGVGTILGVSKVEDDWSEDVEDDLTEKILARCKTLAPELLNDKGEFDVIEVCIGRRPTRPSGVRIDAEIISLAGKERIICHHYGHSGGG</sequence>
<dbReference type="InterPro" id="IPR023209">
    <property type="entry name" value="DAO"/>
</dbReference>
<dbReference type="Pfam" id="PF01266">
    <property type="entry name" value="DAO"/>
    <property type="match status" value="1"/>
</dbReference>
<protein>
    <recommendedName>
        <fullName evidence="7">FAD dependent oxidoreductase domain-containing protein</fullName>
    </recommendedName>
</protein>
<evidence type="ECO:0000256" key="6">
    <source>
        <dbReference type="PIRSR" id="PIRSR000189-1"/>
    </source>
</evidence>
<evidence type="ECO:0000256" key="4">
    <source>
        <dbReference type="ARBA" id="ARBA00022827"/>
    </source>
</evidence>
<evidence type="ECO:0000256" key="2">
    <source>
        <dbReference type="ARBA" id="ARBA00006730"/>
    </source>
</evidence>
<feature type="domain" description="FAD dependent oxidoreductase" evidence="7">
    <location>
        <begin position="16"/>
        <end position="351"/>
    </location>
</feature>
<evidence type="ECO:0000313" key="9">
    <source>
        <dbReference type="Proteomes" id="UP000298138"/>
    </source>
</evidence>
<dbReference type="PANTHER" id="PTHR11530:SF11">
    <property type="entry name" value="D-ASPARTATE OXIDASE"/>
    <property type="match status" value="1"/>
</dbReference>
<feature type="binding site" evidence="6">
    <location>
        <begin position="57"/>
        <end position="58"/>
    </location>
    <ligand>
        <name>FAD</name>
        <dbReference type="ChEBI" id="CHEBI:57692"/>
    </ligand>
</feature>
<keyword evidence="5" id="KW-0560">Oxidoreductase</keyword>
<dbReference type="EMBL" id="ML220169">
    <property type="protein sequence ID" value="TGZ76699.1"/>
    <property type="molecule type" value="Genomic_DNA"/>
</dbReference>
<proteinExistence type="inferred from homology"/>
<feature type="binding site" evidence="6">
    <location>
        <position position="318"/>
    </location>
    <ligand>
        <name>D-dopa</name>
        <dbReference type="ChEBI" id="CHEBI:149689"/>
    </ligand>
</feature>
<comment type="cofactor">
    <cofactor evidence="1 6">
        <name>FAD</name>
        <dbReference type="ChEBI" id="CHEBI:57692"/>
    </cofactor>
</comment>
<comment type="similarity">
    <text evidence="2">Belongs to the DAMOX/DASOX family.</text>
</comment>
<evidence type="ECO:0000256" key="3">
    <source>
        <dbReference type="ARBA" id="ARBA00022630"/>
    </source>
</evidence>
<gene>
    <name evidence="8" type="ORF">EX30DRAFT_336366</name>
</gene>
<dbReference type="Gene3D" id="3.30.9.10">
    <property type="entry name" value="D-Amino Acid Oxidase, subunit A, domain 2"/>
    <property type="match status" value="1"/>
</dbReference>
<evidence type="ECO:0000259" key="7">
    <source>
        <dbReference type="Pfam" id="PF01266"/>
    </source>
</evidence>
<evidence type="ECO:0000256" key="5">
    <source>
        <dbReference type="ARBA" id="ARBA00023002"/>
    </source>
</evidence>
<accession>A0A4S2MNB8</accession>
<dbReference type="GO" id="GO:0071949">
    <property type="term" value="F:FAD binding"/>
    <property type="evidence" value="ECO:0007669"/>
    <property type="project" value="InterPro"/>
</dbReference>
<keyword evidence="3" id="KW-0285">Flavoprotein</keyword>
<name>A0A4S2MNB8_9PEZI</name>
<organism evidence="8 9">
    <name type="scientific">Ascodesmis nigricans</name>
    <dbReference type="NCBI Taxonomy" id="341454"/>
    <lineage>
        <taxon>Eukaryota</taxon>
        <taxon>Fungi</taxon>
        <taxon>Dikarya</taxon>
        <taxon>Ascomycota</taxon>
        <taxon>Pezizomycotina</taxon>
        <taxon>Pezizomycetes</taxon>
        <taxon>Pezizales</taxon>
        <taxon>Ascodesmidaceae</taxon>
        <taxon>Ascodesmis</taxon>
    </lineage>
</organism>
<keyword evidence="9" id="KW-1185">Reference proteome</keyword>
<dbReference type="Proteomes" id="UP000298138">
    <property type="component" value="Unassembled WGS sequence"/>
</dbReference>
<reference evidence="8 9" key="1">
    <citation type="submission" date="2019-04" db="EMBL/GenBank/DDBJ databases">
        <title>Comparative genomics and transcriptomics to analyze fruiting body development in filamentous ascomycetes.</title>
        <authorList>
            <consortium name="DOE Joint Genome Institute"/>
            <person name="Lutkenhaus R."/>
            <person name="Traeger S."/>
            <person name="Breuer J."/>
            <person name="Kuo A."/>
            <person name="Lipzen A."/>
            <person name="Pangilinan J."/>
            <person name="Dilworth D."/>
            <person name="Sandor L."/>
            <person name="Poggeler S."/>
            <person name="Barry K."/>
            <person name="Grigoriev I.V."/>
            <person name="Nowrousian M."/>
        </authorList>
    </citation>
    <scope>NUCLEOTIDE SEQUENCE [LARGE SCALE GENOMIC DNA]</scope>
    <source>
        <strain evidence="8 9">CBS 389.68</strain>
    </source>
</reference>
<keyword evidence="4 6" id="KW-0274">FAD</keyword>
<dbReference type="SUPFAM" id="SSF51971">
    <property type="entry name" value="Nucleotide-binding domain"/>
    <property type="match status" value="1"/>
</dbReference>
<dbReference type="AlphaFoldDB" id="A0A4S2MNB8"/>
<dbReference type="OrthoDB" id="2015447at2759"/>
<feature type="binding site" evidence="6">
    <location>
        <position position="189"/>
    </location>
    <ligand>
        <name>FAD</name>
        <dbReference type="ChEBI" id="CHEBI:57692"/>
    </ligand>
</feature>
<dbReference type="PIRSF" id="PIRSF000189">
    <property type="entry name" value="D-aa_oxidase"/>
    <property type="match status" value="1"/>
</dbReference>
<evidence type="ECO:0000313" key="8">
    <source>
        <dbReference type="EMBL" id="TGZ76699.1"/>
    </source>
</evidence>
<feature type="binding site" evidence="6">
    <location>
        <position position="349"/>
    </location>
    <ligand>
        <name>D-dopa</name>
        <dbReference type="ChEBI" id="CHEBI:149689"/>
    </ligand>
</feature>
<dbReference type="STRING" id="341454.A0A4S2MNB8"/>
<dbReference type="Gene3D" id="3.40.50.720">
    <property type="entry name" value="NAD(P)-binding Rossmann-like Domain"/>
    <property type="match status" value="1"/>
</dbReference>
<dbReference type="InParanoid" id="A0A4S2MNB8"/>
<dbReference type="GO" id="GO:0019478">
    <property type="term" value="P:D-amino acid catabolic process"/>
    <property type="evidence" value="ECO:0007669"/>
    <property type="project" value="TreeGrafter"/>
</dbReference>
<evidence type="ECO:0000256" key="1">
    <source>
        <dbReference type="ARBA" id="ARBA00001974"/>
    </source>
</evidence>
<dbReference type="GO" id="GO:0003884">
    <property type="term" value="F:D-amino-acid oxidase activity"/>
    <property type="evidence" value="ECO:0007669"/>
    <property type="project" value="InterPro"/>
</dbReference>
<dbReference type="SUPFAM" id="SSF54373">
    <property type="entry name" value="FAD-linked reductases, C-terminal domain"/>
    <property type="match status" value="1"/>
</dbReference>
<dbReference type="PANTHER" id="PTHR11530">
    <property type="entry name" value="D-AMINO ACID OXIDASE"/>
    <property type="match status" value="1"/>
</dbReference>